<dbReference type="PANTHER" id="PTHR39420">
    <property type="match status" value="1"/>
</dbReference>
<evidence type="ECO:0000313" key="3">
    <source>
        <dbReference type="Proteomes" id="UP001200604"/>
    </source>
</evidence>
<dbReference type="SUPFAM" id="SSF55486">
    <property type="entry name" value="Metalloproteases ('zincins'), catalytic domain"/>
    <property type="match status" value="1"/>
</dbReference>
<feature type="compositionally biased region" description="Low complexity" evidence="1">
    <location>
        <begin position="1"/>
        <end position="16"/>
    </location>
</feature>
<dbReference type="InterPro" id="IPR018766">
    <property type="entry name" value="Zinicin_2"/>
</dbReference>
<dbReference type="EMBL" id="JAKJKU010000001">
    <property type="protein sequence ID" value="MCF6773019.1"/>
    <property type="molecule type" value="Genomic_DNA"/>
</dbReference>
<dbReference type="GeneID" id="92726347"/>
<dbReference type="RefSeq" id="WP_046202796.1">
    <property type="nucleotide sequence ID" value="NZ_JAFFSY010000001.1"/>
</dbReference>
<keyword evidence="2" id="KW-0482">Metalloprotease</keyword>
<dbReference type="GO" id="GO:0008237">
    <property type="term" value="F:metallopeptidase activity"/>
    <property type="evidence" value="ECO:0007669"/>
    <property type="project" value="UniProtKB-KW"/>
</dbReference>
<feature type="compositionally biased region" description="Low complexity" evidence="1">
    <location>
        <begin position="25"/>
        <end position="59"/>
    </location>
</feature>
<feature type="region of interest" description="Disordered" evidence="1">
    <location>
        <begin position="1"/>
        <end position="75"/>
    </location>
</feature>
<accession>A0ABS9HGN2</accession>
<name>A0ABS9HGN2_9CORY</name>
<dbReference type="NCBIfam" id="TIGR03624">
    <property type="entry name" value="putative hydrolase"/>
    <property type="match status" value="1"/>
</dbReference>
<organism evidence="2 3">
    <name type="scientific">Corynebacterium parakroppenstedtii</name>
    <dbReference type="NCBI Taxonomy" id="2828363"/>
    <lineage>
        <taxon>Bacteria</taxon>
        <taxon>Bacillati</taxon>
        <taxon>Actinomycetota</taxon>
        <taxon>Actinomycetes</taxon>
        <taxon>Mycobacteriales</taxon>
        <taxon>Corynebacteriaceae</taxon>
        <taxon>Corynebacterium</taxon>
    </lineage>
</organism>
<feature type="region of interest" description="Disordered" evidence="1">
    <location>
        <begin position="504"/>
        <end position="556"/>
    </location>
</feature>
<dbReference type="Gene3D" id="1.20.150.30">
    <property type="entry name" value="Zincin-like metallopeptidase, N-terminal domain"/>
    <property type="match status" value="1"/>
</dbReference>
<protein>
    <submittedName>
        <fullName evidence="2">Zinc-dependent metalloprotease</fullName>
    </submittedName>
</protein>
<evidence type="ECO:0000256" key="1">
    <source>
        <dbReference type="SAM" id="MobiDB-lite"/>
    </source>
</evidence>
<keyword evidence="3" id="KW-1185">Reference proteome</keyword>
<sequence length="556" mass="59202">MSNHGFGFSSNNNDNNDGNDHSDKNNNNQNGDSGQGNPSSGNSGRGDSSRGDSGNDGANSPGGSGNPFEAFFNMGGGSGGDIPGFSAFPGGFAVSGSSGQGGLGDILSQFGTMLSGMGSSMNSPDAKGPINFAMADKIARQTIKQSNPAPVRQSDQKAVEDSTSLVELWLSNATILPSNGRVPEVWDPSEWLSRTLPTWKRFINPVAESLNEAQKDALPEEAKQMAGSLLGMLAQVGGMNMGMQLGRILGDIATSVTSVSEWGFSLDEKHGSALLTGQLSTLAEEFNKPKREVLIYLCARELAHQRLFAYVPWLEERLLLAVETYSRGLSLDTSAMEEASRSIDPEALSDPSRMQDMFQQIQNMDLSPQIVASNEHAGIQLDTMLSLVEGWVDNVLADALFDRIPVMESIQKSWSARRAMKPGLENMAGNTGLDFSASHADEAAELWRRLTVAVGIDRRDHVWDHPDFLPTADDIAHPAEFIDGILGESDDDEFNPISEIEKLERELNEQSGNTPGGDGDEDGSGSGSGADSDDRGTDTDGSGEDGASEDGSGDEK</sequence>
<dbReference type="InterPro" id="IPR042271">
    <property type="entry name" value="Zinicin_2_N"/>
</dbReference>
<dbReference type="Pfam" id="PF10103">
    <property type="entry name" value="Zincin_2"/>
    <property type="match status" value="1"/>
</dbReference>
<gene>
    <name evidence="2" type="ORF">L3H44_01100</name>
</gene>
<evidence type="ECO:0000313" key="2">
    <source>
        <dbReference type="EMBL" id="MCF6773019.1"/>
    </source>
</evidence>
<keyword evidence="2" id="KW-0645">Protease</keyword>
<comment type="caution">
    <text evidence="2">The sequence shown here is derived from an EMBL/GenBank/DDBJ whole genome shotgun (WGS) entry which is preliminary data.</text>
</comment>
<dbReference type="PANTHER" id="PTHR39420:SF2">
    <property type="entry name" value="HYDROLASE"/>
    <property type="match status" value="1"/>
</dbReference>
<dbReference type="Proteomes" id="UP001200604">
    <property type="component" value="Unassembled WGS sequence"/>
</dbReference>
<feature type="compositionally biased region" description="Acidic residues" evidence="1">
    <location>
        <begin position="541"/>
        <end position="556"/>
    </location>
</feature>
<reference evidence="2 3" key="1">
    <citation type="submission" date="2022-01" db="EMBL/GenBank/DDBJ databases">
        <title>Identification and Characterization of Corynebacterium sp.</title>
        <authorList>
            <person name="Luo Q."/>
            <person name="Qu P."/>
            <person name="Chen Q."/>
        </authorList>
    </citation>
    <scope>NUCLEOTIDE SEQUENCE [LARGE SCALE GENOMIC DNA]</scope>
    <source>
        <strain evidence="2 3">MC-12</strain>
    </source>
</reference>
<keyword evidence="2" id="KW-0378">Hydrolase</keyword>
<proteinExistence type="predicted"/>